<dbReference type="EMBL" id="BARW01019044">
    <property type="protein sequence ID" value="GAI90706.1"/>
    <property type="molecule type" value="Genomic_DNA"/>
</dbReference>
<dbReference type="InterPro" id="IPR041492">
    <property type="entry name" value="HAD_2"/>
</dbReference>
<dbReference type="InterPro" id="IPR036412">
    <property type="entry name" value="HAD-like_sf"/>
</dbReference>
<dbReference type="PANTHER" id="PTHR43434">
    <property type="entry name" value="PHOSPHOGLYCOLATE PHOSPHATASE"/>
    <property type="match status" value="1"/>
</dbReference>
<proteinExistence type="predicted"/>
<dbReference type="InterPro" id="IPR006439">
    <property type="entry name" value="HAD-SF_hydro_IA"/>
</dbReference>
<dbReference type="Pfam" id="PF13419">
    <property type="entry name" value="HAD_2"/>
    <property type="match status" value="1"/>
</dbReference>
<dbReference type="GO" id="GO:0005829">
    <property type="term" value="C:cytosol"/>
    <property type="evidence" value="ECO:0007669"/>
    <property type="project" value="TreeGrafter"/>
</dbReference>
<organism evidence="1">
    <name type="scientific">marine sediment metagenome</name>
    <dbReference type="NCBI Taxonomy" id="412755"/>
    <lineage>
        <taxon>unclassified sequences</taxon>
        <taxon>metagenomes</taxon>
        <taxon>ecological metagenomes</taxon>
    </lineage>
</organism>
<sequence>TCLGEKRILIDLEAAAAAYGSWKFAQSRRARPREITHREFWEDFVASDWPVEAQRAAAAHASDLSWKYDEATMECAPMEGALTVLKTIKAAGLKIGTVSNSLVGGLTRSYMCEYGFADYIDIQLYSDEVGLRKPNPEIIFRAAISLCVNLQKIWYLGDRLDRDVLAGRRAGVGKVILMPNTYQEDGPMIAAQADEIITKLTDLLAMLLSL</sequence>
<dbReference type="Gene3D" id="3.40.50.1000">
    <property type="entry name" value="HAD superfamily/HAD-like"/>
    <property type="match status" value="1"/>
</dbReference>
<dbReference type="NCBIfam" id="TIGR01549">
    <property type="entry name" value="HAD-SF-IA-v1"/>
    <property type="match status" value="1"/>
</dbReference>
<dbReference type="GO" id="GO:0006281">
    <property type="term" value="P:DNA repair"/>
    <property type="evidence" value="ECO:0007669"/>
    <property type="project" value="TreeGrafter"/>
</dbReference>
<reference evidence="1" key="1">
    <citation type="journal article" date="2014" name="Front. Microbiol.">
        <title>High frequency of phylogenetically diverse reductive dehalogenase-homologous genes in deep subseafloor sedimentary metagenomes.</title>
        <authorList>
            <person name="Kawai M."/>
            <person name="Futagami T."/>
            <person name="Toyoda A."/>
            <person name="Takaki Y."/>
            <person name="Nishi S."/>
            <person name="Hori S."/>
            <person name="Arai W."/>
            <person name="Tsubouchi T."/>
            <person name="Morono Y."/>
            <person name="Uchiyama I."/>
            <person name="Ito T."/>
            <person name="Fujiyama A."/>
            <person name="Inagaki F."/>
            <person name="Takami H."/>
        </authorList>
    </citation>
    <scope>NUCLEOTIDE SEQUENCE</scope>
    <source>
        <strain evidence="1">Expedition CK06-06</strain>
    </source>
</reference>
<evidence type="ECO:0008006" key="2">
    <source>
        <dbReference type="Google" id="ProtNLM"/>
    </source>
</evidence>
<protein>
    <recommendedName>
        <fullName evidence="2">HAD family hydrolase</fullName>
    </recommendedName>
</protein>
<dbReference type="InterPro" id="IPR023214">
    <property type="entry name" value="HAD_sf"/>
</dbReference>
<feature type="non-terminal residue" evidence="1">
    <location>
        <position position="1"/>
    </location>
</feature>
<dbReference type="AlphaFoldDB" id="X1TH67"/>
<comment type="caution">
    <text evidence="1">The sequence shown here is derived from an EMBL/GenBank/DDBJ whole genome shotgun (WGS) entry which is preliminary data.</text>
</comment>
<dbReference type="PANTHER" id="PTHR43434:SF1">
    <property type="entry name" value="PHOSPHOGLYCOLATE PHOSPHATASE"/>
    <property type="match status" value="1"/>
</dbReference>
<evidence type="ECO:0000313" key="1">
    <source>
        <dbReference type="EMBL" id="GAI90706.1"/>
    </source>
</evidence>
<dbReference type="InterPro" id="IPR050155">
    <property type="entry name" value="HAD-like_hydrolase_sf"/>
</dbReference>
<dbReference type="SUPFAM" id="SSF56784">
    <property type="entry name" value="HAD-like"/>
    <property type="match status" value="1"/>
</dbReference>
<dbReference type="GO" id="GO:0008967">
    <property type="term" value="F:phosphoglycolate phosphatase activity"/>
    <property type="evidence" value="ECO:0007669"/>
    <property type="project" value="TreeGrafter"/>
</dbReference>
<name>X1TH67_9ZZZZ</name>
<gene>
    <name evidence="1" type="ORF">S12H4_32471</name>
</gene>
<accession>X1TH67</accession>